<dbReference type="InterPro" id="IPR014710">
    <property type="entry name" value="RmlC-like_jellyroll"/>
</dbReference>
<dbReference type="InterPro" id="IPR006045">
    <property type="entry name" value="Cupin_1"/>
</dbReference>
<dbReference type="STRING" id="74649.A0A2P6QHN8"/>
<evidence type="ECO:0000313" key="3">
    <source>
        <dbReference type="EMBL" id="PRQ33698.1"/>
    </source>
</evidence>
<feature type="chain" id="PRO_5015114945" evidence="1">
    <location>
        <begin position="23"/>
        <end position="471"/>
    </location>
</feature>
<dbReference type="InterPro" id="IPR011051">
    <property type="entry name" value="RmlC_Cupin_sf"/>
</dbReference>
<reference evidence="3 4" key="1">
    <citation type="journal article" date="2018" name="Nat. Genet.">
        <title>The Rosa genome provides new insights in the design of modern roses.</title>
        <authorList>
            <person name="Bendahmane M."/>
        </authorList>
    </citation>
    <scope>NUCLEOTIDE SEQUENCE [LARGE SCALE GENOMIC DNA]</scope>
    <source>
        <strain evidence="4">cv. Old Blush</strain>
    </source>
</reference>
<dbReference type="CDD" id="cd02244">
    <property type="entry name" value="cupin_7S_vicilin-like_N"/>
    <property type="match status" value="1"/>
</dbReference>
<dbReference type="Gene3D" id="2.60.120.10">
    <property type="entry name" value="Jelly Rolls"/>
    <property type="match status" value="2"/>
</dbReference>
<dbReference type="EMBL" id="PDCK01000043">
    <property type="protein sequence ID" value="PRQ33698.1"/>
    <property type="molecule type" value="Genomic_DNA"/>
</dbReference>
<sequence>MGKKVIVSVLVLALVMCFGVMAMAMSFDHEDEDWGWDQREEEWEGHKGHRHWFLLQRSRLLLRTEAGEMRVVRSVGRRMVNRHINVGFLSMKPNSLFIPQYLDSSVVLFVHTGQANVGLVHRHELGERQLKAGDLYRIPAGSTFYLQNVGEGQRLELILSIDTSDSLRMGTLENFFIGGGNYPKSVIAGFDSEILRNAFNVSSSELRQVLTRQQEGPIISLNNSQSSSNLWTKFLSMKEQDRLQELKKMVDFPQEQEQTQTWSWRKLLNSMFGTIEKEKRKQNHHEHSQETYNLYERRPDFKNNYGSSLAVDESDYSPLQNSGIGVYLVNLNAGSMLAPHVNPTATEYGVVLRGSGSLQIVFPNGTLAMKAKLNPGRVFWVPRYFPFVQVASNNEKLEIFGFTTSAQPNRPQFLAGSSSVLEALRGPELAAAFGVSEERLNRFVNAQREAVILPYNAERHHETHGIPMADW</sequence>
<evidence type="ECO:0000256" key="1">
    <source>
        <dbReference type="SAM" id="SignalP"/>
    </source>
</evidence>
<dbReference type="OMA" id="IERVNHK"/>
<dbReference type="Gramene" id="PRQ33698">
    <property type="protein sequence ID" value="PRQ33698"/>
    <property type="gene ID" value="RchiOBHm_Chr5g0060531"/>
</dbReference>
<evidence type="ECO:0000259" key="2">
    <source>
        <dbReference type="SMART" id="SM00835"/>
    </source>
</evidence>
<organism evidence="3 4">
    <name type="scientific">Rosa chinensis</name>
    <name type="common">China rose</name>
    <dbReference type="NCBI Taxonomy" id="74649"/>
    <lineage>
        <taxon>Eukaryota</taxon>
        <taxon>Viridiplantae</taxon>
        <taxon>Streptophyta</taxon>
        <taxon>Embryophyta</taxon>
        <taxon>Tracheophyta</taxon>
        <taxon>Spermatophyta</taxon>
        <taxon>Magnoliopsida</taxon>
        <taxon>eudicotyledons</taxon>
        <taxon>Gunneridae</taxon>
        <taxon>Pentapetalae</taxon>
        <taxon>rosids</taxon>
        <taxon>fabids</taxon>
        <taxon>Rosales</taxon>
        <taxon>Rosaceae</taxon>
        <taxon>Rosoideae</taxon>
        <taxon>Rosoideae incertae sedis</taxon>
        <taxon>Rosa</taxon>
    </lineage>
</organism>
<evidence type="ECO:0000313" key="4">
    <source>
        <dbReference type="Proteomes" id="UP000238479"/>
    </source>
</evidence>
<name>A0A2P6QHN8_ROSCH</name>
<comment type="caution">
    <text evidence="3">The sequence shown here is derived from an EMBL/GenBank/DDBJ whole genome shotgun (WGS) entry which is preliminary data.</text>
</comment>
<dbReference type="SMART" id="SM00835">
    <property type="entry name" value="Cupin_1"/>
    <property type="match status" value="2"/>
</dbReference>
<dbReference type="SUPFAM" id="SSF51182">
    <property type="entry name" value="RmlC-like cupins"/>
    <property type="match status" value="1"/>
</dbReference>
<dbReference type="AlphaFoldDB" id="A0A2P6QHN8"/>
<feature type="domain" description="Cupin type-1" evidence="2">
    <location>
        <begin position="292"/>
        <end position="441"/>
    </location>
</feature>
<feature type="signal peptide" evidence="1">
    <location>
        <begin position="1"/>
        <end position="22"/>
    </location>
</feature>
<dbReference type="OrthoDB" id="2019862at2759"/>
<keyword evidence="4" id="KW-1185">Reference proteome</keyword>
<accession>A0A2P6QHN8</accession>
<dbReference type="Pfam" id="PF00190">
    <property type="entry name" value="Cupin_1"/>
    <property type="match status" value="2"/>
</dbReference>
<protein>
    <submittedName>
        <fullName evidence="3">Putative rmlC-like jelly roll protein</fullName>
    </submittedName>
</protein>
<dbReference type="CDD" id="cd02245">
    <property type="entry name" value="cupin_7S_vicilin-like_C"/>
    <property type="match status" value="1"/>
</dbReference>
<dbReference type="PANTHER" id="PTHR31189:SF2">
    <property type="entry name" value="RMLC-LIKE CUPINS SUPERFAMILY PROTEIN"/>
    <property type="match status" value="1"/>
</dbReference>
<gene>
    <name evidence="3" type="ORF">RchiOBHm_Chr5g0060531</name>
</gene>
<proteinExistence type="predicted"/>
<dbReference type="InterPro" id="IPR050253">
    <property type="entry name" value="Seed_Storage-Functional"/>
</dbReference>
<keyword evidence="1" id="KW-0732">Signal</keyword>
<dbReference type="Proteomes" id="UP000238479">
    <property type="component" value="Chromosome 5"/>
</dbReference>
<dbReference type="PANTHER" id="PTHR31189">
    <property type="entry name" value="OS03G0336100 PROTEIN-RELATED"/>
    <property type="match status" value="1"/>
</dbReference>
<feature type="domain" description="Cupin type-1" evidence="2">
    <location>
        <begin position="58"/>
        <end position="207"/>
    </location>
</feature>